<evidence type="ECO:0000256" key="2">
    <source>
        <dbReference type="SAM" id="Phobius"/>
    </source>
</evidence>
<keyword evidence="5" id="KW-1185">Reference proteome</keyword>
<keyword evidence="2" id="KW-0472">Membrane</keyword>
<feature type="domain" description="HTH cro/C1-type" evidence="3">
    <location>
        <begin position="7"/>
        <end position="61"/>
    </location>
</feature>
<reference evidence="4 5" key="1">
    <citation type="submission" date="2020-10" db="EMBL/GenBank/DDBJ databases">
        <title>ChiBAC.</title>
        <authorList>
            <person name="Zenner C."/>
            <person name="Hitch T.C.A."/>
            <person name="Clavel T."/>
        </authorList>
    </citation>
    <scope>NUCLEOTIDE SEQUENCE [LARGE SCALE GENOMIC DNA]</scope>
    <source>
        <strain evidence="4 5">DSM 108991</strain>
    </source>
</reference>
<accession>A0ABR9RFH4</accession>
<organism evidence="4 5">
    <name type="scientific">Claveliimonas monacensis</name>
    <dbReference type="NCBI Taxonomy" id="2779351"/>
    <lineage>
        <taxon>Bacteria</taxon>
        <taxon>Bacillati</taxon>
        <taxon>Bacillota</taxon>
        <taxon>Clostridia</taxon>
        <taxon>Lachnospirales</taxon>
        <taxon>Lachnospiraceae</taxon>
        <taxon>Claveliimonas</taxon>
    </lineage>
</organism>
<feature type="transmembrane region" description="Helical" evidence="2">
    <location>
        <begin position="171"/>
        <end position="192"/>
    </location>
</feature>
<evidence type="ECO:0000259" key="3">
    <source>
        <dbReference type="PROSITE" id="PS50943"/>
    </source>
</evidence>
<gene>
    <name evidence="4" type="ORF">INF30_00330</name>
</gene>
<keyword evidence="2" id="KW-0812">Transmembrane</keyword>
<dbReference type="PANTHER" id="PTHR46558">
    <property type="entry name" value="TRACRIPTIONAL REGULATORY PROTEIN-RELATED-RELATED"/>
    <property type="match status" value="1"/>
</dbReference>
<dbReference type="PANTHER" id="PTHR46558:SF15">
    <property type="entry name" value="HELIX-TURN-HELIX DOMAIN PROTEIN"/>
    <property type="match status" value="1"/>
</dbReference>
<feature type="transmembrane region" description="Helical" evidence="2">
    <location>
        <begin position="83"/>
        <end position="102"/>
    </location>
</feature>
<dbReference type="RefSeq" id="WP_226393877.1">
    <property type="nucleotide sequence ID" value="NZ_JADCKL010000001.1"/>
</dbReference>
<name>A0ABR9RFH4_9FIRM</name>
<evidence type="ECO:0000313" key="4">
    <source>
        <dbReference type="EMBL" id="MBE5061717.1"/>
    </source>
</evidence>
<dbReference type="InterPro" id="IPR001387">
    <property type="entry name" value="Cro/C1-type_HTH"/>
</dbReference>
<feature type="transmembrane region" description="Helical" evidence="2">
    <location>
        <begin position="108"/>
        <end position="128"/>
    </location>
</feature>
<dbReference type="PROSITE" id="PS50943">
    <property type="entry name" value="HTH_CROC1"/>
    <property type="match status" value="1"/>
</dbReference>
<evidence type="ECO:0000313" key="5">
    <source>
        <dbReference type="Proteomes" id="UP000758652"/>
    </source>
</evidence>
<dbReference type="EMBL" id="JADCKL010000001">
    <property type="protein sequence ID" value="MBE5061717.1"/>
    <property type="molecule type" value="Genomic_DNA"/>
</dbReference>
<protein>
    <submittedName>
        <fullName evidence="4">Helix-turn-helix transcriptional regulator</fullName>
    </submittedName>
</protein>
<evidence type="ECO:0000256" key="1">
    <source>
        <dbReference type="ARBA" id="ARBA00023125"/>
    </source>
</evidence>
<dbReference type="CDD" id="cd00093">
    <property type="entry name" value="HTH_XRE"/>
    <property type="match status" value="1"/>
</dbReference>
<sequence>MELGNQIKRYRKERSLSQDALAEKVYVSRQTISNWENDKSYPDINSLMLLCDTFEISLDQLVKGDVETMKQRMNMSDDERKEFNRLGNIFGFLLLLIGVTPIPLVHFLSYVGMGIWIVILLAGIYAAAQVEKRKARYDIQSYREIVAFVEGTTLDEIEKAKEEGKRIYQKILLAVGTGVLALAVSLFFIWLLGV</sequence>
<dbReference type="Proteomes" id="UP000758652">
    <property type="component" value="Unassembled WGS sequence"/>
</dbReference>
<keyword evidence="2" id="KW-1133">Transmembrane helix</keyword>
<keyword evidence="1" id="KW-0238">DNA-binding</keyword>
<comment type="caution">
    <text evidence="4">The sequence shown here is derived from an EMBL/GenBank/DDBJ whole genome shotgun (WGS) entry which is preliminary data.</text>
</comment>
<dbReference type="Pfam" id="PF01381">
    <property type="entry name" value="HTH_3"/>
    <property type="match status" value="1"/>
</dbReference>
<proteinExistence type="predicted"/>
<dbReference type="SMART" id="SM00530">
    <property type="entry name" value="HTH_XRE"/>
    <property type="match status" value="1"/>
</dbReference>